<dbReference type="Gene3D" id="3.40.50.720">
    <property type="entry name" value="NAD(P)-binding Rossmann-like Domain"/>
    <property type="match status" value="1"/>
</dbReference>
<comment type="function">
    <text evidence="7">Catalyzes the conversion of lactate to pyruvate.</text>
</comment>
<dbReference type="Pfam" id="PF02866">
    <property type="entry name" value="Ldh_1_C"/>
    <property type="match status" value="1"/>
</dbReference>
<accession>T0DNV8</accession>
<dbReference type="PANTHER" id="PTHR43128">
    <property type="entry name" value="L-2-HYDROXYCARBOXYLATE DEHYDROGENASE (NAD(P)(+))"/>
    <property type="match status" value="1"/>
</dbReference>
<dbReference type="SUPFAM" id="SSF56327">
    <property type="entry name" value="LDH C-terminal domain-like"/>
    <property type="match status" value="1"/>
</dbReference>
<dbReference type="Proteomes" id="UP000829401">
    <property type="component" value="Chromosome"/>
</dbReference>
<keyword evidence="7" id="KW-0021">Allosteric enzyme</keyword>
<keyword evidence="7" id="KW-0963">Cytoplasm</keyword>
<keyword evidence="7" id="KW-0597">Phosphoprotein</keyword>
<dbReference type="Gene3D" id="3.90.110.10">
    <property type="entry name" value="Lactate dehydrogenase/glycoside hydrolase, family 4, C-terminal"/>
    <property type="match status" value="1"/>
</dbReference>
<dbReference type="Pfam" id="PF00056">
    <property type="entry name" value="Ldh_1_N"/>
    <property type="match status" value="1"/>
</dbReference>
<dbReference type="NCBIfam" id="NF000824">
    <property type="entry name" value="PRK00066.1"/>
    <property type="match status" value="1"/>
</dbReference>
<dbReference type="KEGG" id="aaco:K1I37_10655"/>
<feature type="binding site" evidence="7">
    <location>
        <position position="92"/>
    </location>
    <ligand>
        <name>substrate</name>
    </ligand>
</feature>
<proteinExistence type="inferred from homology"/>
<keyword evidence="11" id="KW-1185">Reference proteome</keyword>
<dbReference type="FunFam" id="3.40.50.720:FF:000018">
    <property type="entry name" value="Malate dehydrogenase"/>
    <property type="match status" value="1"/>
</dbReference>
<feature type="domain" description="Lactate/malate dehydrogenase C-terminal" evidence="9">
    <location>
        <begin position="149"/>
        <end position="308"/>
    </location>
</feature>
<dbReference type="GO" id="GO:0005737">
    <property type="term" value="C:cytoplasm"/>
    <property type="evidence" value="ECO:0007669"/>
    <property type="project" value="UniProtKB-SubCell"/>
</dbReference>
<feature type="domain" description="Lactate/malate dehydrogenase N-terminal" evidence="8">
    <location>
        <begin position="9"/>
        <end position="146"/>
    </location>
</feature>
<feature type="binding site" evidence="7">
    <location>
        <position position="18"/>
    </location>
    <ligand>
        <name>NAD(+)</name>
        <dbReference type="ChEBI" id="CHEBI:57540"/>
    </ligand>
</feature>
<dbReference type="CDD" id="cd05292">
    <property type="entry name" value="LDH_2"/>
    <property type="match status" value="1"/>
</dbReference>
<evidence type="ECO:0000256" key="3">
    <source>
        <dbReference type="ARBA" id="ARBA00012967"/>
    </source>
</evidence>
<feature type="binding site" evidence="7">
    <location>
        <begin position="124"/>
        <end position="127"/>
    </location>
    <ligand>
        <name>substrate</name>
    </ligand>
</feature>
<evidence type="ECO:0000313" key="10">
    <source>
        <dbReference type="EMBL" id="UNO47207.1"/>
    </source>
</evidence>
<feature type="modified residue" description="Phosphotyrosine" evidence="7">
    <location>
        <position position="216"/>
    </location>
</feature>
<dbReference type="EMBL" id="CP080467">
    <property type="protein sequence ID" value="UNO47207.1"/>
    <property type="molecule type" value="Genomic_DNA"/>
</dbReference>
<feature type="binding site" evidence="7">
    <location>
        <begin position="83"/>
        <end position="84"/>
    </location>
    <ligand>
        <name>NAD(+)</name>
        <dbReference type="ChEBI" id="CHEBI:57540"/>
    </ligand>
</feature>
<dbReference type="RefSeq" id="WP_021294782.1">
    <property type="nucleotide sequence ID" value="NZ_AURB01000015.1"/>
</dbReference>
<evidence type="ECO:0000313" key="11">
    <source>
        <dbReference type="Proteomes" id="UP000829401"/>
    </source>
</evidence>
<feature type="active site" description="Proton acceptor" evidence="7">
    <location>
        <position position="179"/>
    </location>
</feature>
<comment type="caution">
    <text evidence="7">Lacks conserved residue(s) required for the propagation of feature annotation.</text>
</comment>
<feature type="binding site" evidence="7">
    <location>
        <position position="147"/>
    </location>
    <ligand>
        <name>NAD(+)</name>
        <dbReference type="ChEBI" id="CHEBI:57540"/>
    </ligand>
</feature>
<accession>A0A9E6ZEQ3</accession>
<keyword evidence="5 7" id="KW-0520">NAD</keyword>
<dbReference type="InterPro" id="IPR015955">
    <property type="entry name" value="Lactate_DH/Glyco_Ohase_4_C"/>
</dbReference>
<name>T0DNV8_ALIAG</name>
<dbReference type="InterPro" id="IPR018177">
    <property type="entry name" value="L-lactate_DH_AS"/>
</dbReference>
<evidence type="ECO:0000256" key="4">
    <source>
        <dbReference type="ARBA" id="ARBA00023002"/>
    </source>
</evidence>
<evidence type="ECO:0000256" key="6">
    <source>
        <dbReference type="ARBA" id="ARBA00049258"/>
    </source>
</evidence>
<dbReference type="STRING" id="1356854.N007_18345"/>
<dbReference type="GO" id="GO:0004459">
    <property type="term" value="F:L-lactate dehydrogenase (NAD+) activity"/>
    <property type="evidence" value="ECO:0007669"/>
    <property type="project" value="UniProtKB-UniRule"/>
</dbReference>
<evidence type="ECO:0000259" key="8">
    <source>
        <dbReference type="Pfam" id="PF00056"/>
    </source>
</evidence>
<keyword evidence="4 7" id="KW-0560">Oxidoreductase</keyword>
<organism evidence="10 11">
    <name type="scientific">Alicyclobacillus acidoterrestris (strain ATCC 49025 / DSM 3922 / CIP 106132 / NCIMB 13137 / GD3B)</name>
    <dbReference type="NCBI Taxonomy" id="1356854"/>
    <lineage>
        <taxon>Bacteria</taxon>
        <taxon>Bacillati</taxon>
        <taxon>Bacillota</taxon>
        <taxon>Bacilli</taxon>
        <taxon>Bacillales</taxon>
        <taxon>Alicyclobacillaceae</taxon>
        <taxon>Alicyclobacillus</taxon>
    </lineage>
</organism>
<feature type="binding site" evidence="7">
    <location>
        <position position="39"/>
    </location>
    <ligand>
        <name>NAD(+)</name>
        <dbReference type="ChEBI" id="CHEBI:57540"/>
    </ligand>
</feature>
<dbReference type="PIRSF" id="PIRSF000102">
    <property type="entry name" value="Lac_mal_DH"/>
    <property type="match status" value="1"/>
</dbReference>
<comment type="catalytic activity">
    <reaction evidence="6 7">
        <text>(S)-lactate + NAD(+) = pyruvate + NADH + H(+)</text>
        <dbReference type="Rhea" id="RHEA:23444"/>
        <dbReference type="ChEBI" id="CHEBI:15361"/>
        <dbReference type="ChEBI" id="CHEBI:15378"/>
        <dbReference type="ChEBI" id="CHEBI:16651"/>
        <dbReference type="ChEBI" id="CHEBI:57540"/>
        <dbReference type="ChEBI" id="CHEBI:57945"/>
        <dbReference type="EC" id="1.1.1.27"/>
    </reaction>
</comment>
<comment type="pathway">
    <text evidence="1 7">Fermentation; pyruvate fermentation to lactate; (S)-lactate from pyruvate: step 1/1.</text>
</comment>
<gene>
    <name evidence="7" type="primary">ldh</name>
    <name evidence="10" type="ORF">K1I37_10655</name>
</gene>
<comment type="subcellular location">
    <subcellularLocation>
        <location evidence="7">Cytoplasm</location>
    </subcellularLocation>
</comment>
<feature type="binding site" evidence="7">
    <location>
        <position position="69"/>
    </location>
    <ligand>
        <name>NAD(+)</name>
        <dbReference type="ChEBI" id="CHEBI:57540"/>
    </ligand>
</feature>
<dbReference type="SUPFAM" id="SSF51735">
    <property type="entry name" value="NAD(P)-binding Rossmann-fold domains"/>
    <property type="match status" value="1"/>
</dbReference>
<feature type="binding site" evidence="7">
    <location>
        <position position="157"/>
    </location>
    <ligand>
        <name>beta-D-fructose 1,6-bisphosphate</name>
        <dbReference type="ChEBI" id="CHEBI:32966"/>
        <note>allosteric activator</note>
    </ligand>
</feature>
<evidence type="ECO:0000256" key="5">
    <source>
        <dbReference type="ARBA" id="ARBA00023027"/>
    </source>
</evidence>
<feature type="binding site" evidence="7">
    <location>
        <position position="172"/>
    </location>
    <ligand>
        <name>beta-D-fructose 1,6-bisphosphate</name>
        <dbReference type="ChEBI" id="CHEBI:32966"/>
        <note>allosteric activator</note>
    </ligand>
</feature>
<dbReference type="AlphaFoldDB" id="T0DNV8"/>
<dbReference type="GO" id="GO:0006089">
    <property type="term" value="P:lactate metabolic process"/>
    <property type="evidence" value="ECO:0007669"/>
    <property type="project" value="TreeGrafter"/>
</dbReference>
<dbReference type="NCBIfam" id="TIGR01771">
    <property type="entry name" value="L-LDH-NAD"/>
    <property type="match status" value="1"/>
</dbReference>
<dbReference type="HAMAP" id="MF_00488">
    <property type="entry name" value="Lactate_dehydrog"/>
    <property type="match status" value="1"/>
</dbReference>
<dbReference type="eggNOG" id="COG0039">
    <property type="taxonomic scope" value="Bacteria"/>
</dbReference>
<comment type="subunit">
    <text evidence="7">Homotetramer.</text>
</comment>
<dbReference type="PRINTS" id="PR00086">
    <property type="entry name" value="LLDHDRGNASE"/>
</dbReference>
<dbReference type="NCBIfam" id="NF004863">
    <property type="entry name" value="PRK06223.1"/>
    <property type="match status" value="1"/>
</dbReference>
<sequence length="309" mass="33430">MQTIVKPRRIAVVGAGAVGSTTAYTLFLRERATEIVLVDNNTDKARGEALDMQHGRPFAGGVKVWSGDYRDCQDADIVIVTAGVSQQPGETRQALLARNATIVQHIVQEVTRYNETGILLIATNPVDVLSYVAWRTSGWPTQRVIGSGTVLDSARFRHLLGEHFAVDPRSVHAHVIGEHGDTEVPVWSTTNVAGVPVELPGTQKADISAKTRDAAYDIIMAKGHTSYAIALALDRICAAILHDEHAVLNVSTLLSDYHGVSDVYMGVPCVVGRQGVERVVTLPLADAELRNFRHSAQTLAARIRSVTSE</sequence>
<feature type="binding site" evidence="7">
    <location>
        <begin position="122"/>
        <end position="124"/>
    </location>
    <ligand>
        <name>NAD(+)</name>
        <dbReference type="ChEBI" id="CHEBI:57540"/>
    </ligand>
</feature>
<reference evidence="11" key="1">
    <citation type="journal article" date="2022" name="G3 (Bethesda)">
        <title>Unveiling the complete genome sequence of Alicyclobacillus acidoterrestris DSM 3922T, a taint-producing strain.</title>
        <authorList>
            <person name="Leonardo I.C."/>
            <person name="Barreto Crespo M.T."/>
            <person name="Gaspar F.B."/>
        </authorList>
    </citation>
    <scope>NUCLEOTIDE SEQUENCE [LARGE SCALE GENOMIC DNA]</scope>
    <source>
        <strain evidence="11">DSM 3922</strain>
    </source>
</reference>
<dbReference type="InterPro" id="IPR001557">
    <property type="entry name" value="L-lactate/malate_DH"/>
</dbReference>
<dbReference type="PROSITE" id="PS00064">
    <property type="entry name" value="L_LDH"/>
    <property type="match status" value="1"/>
</dbReference>
<dbReference type="GO" id="GO:0006096">
    <property type="term" value="P:glycolytic process"/>
    <property type="evidence" value="ECO:0007669"/>
    <property type="project" value="UniProtKB-UniRule"/>
</dbReference>
<dbReference type="InterPro" id="IPR011304">
    <property type="entry name" value="L-lactate_DH"/>
</dbReference>
<dbReference type="InterPro" id="IPR001236">
    <property type="entry name" value="Lactate/malate_DH_N"/>
</dbReference>
<feature type="binding site" evidence="7">
    <location>
        <position position="44"/>
    </location>
    <ligand>
        <name>NAD(+)</name>
        <dbReference type="ChEBI" id="CHEBI:57540"/>
    </ligand>
</feature>
<feature type="binding site" evidence="7">
    <location>
        <position position="86"/>
    </location>
    <ligand>
        <name>substrate</name>
    </ligand>
</feature>
<comment type="activity regulation">
    <text evidence="7">Allosterically activated by fructose 1,6-bisphosphate (FBP).</text>
</comment>
<evidence type="ECO:0000259" key="9">
    <source>
        <dbReference type="Pfam" id="PF02866"/>
    </source>
</evidence>
<protein>
    <recommendedName>
        <fullName evidence="3 7">L-lactate dehydrogenase</fullName>
        <shortName evidence="7">L-LDH</shortName>
        <ecNumber evidence="3 7">1.1.1.27</ecNumber>
    </recommendedName>
</protein>
<dbReference type="PANTHER" id="PTHR43128:SF16">
    <property type="entry name" value="L-LACTATE DEHYDROGENASE"/>
    <property type="match status" value="1"/>
</dbReference>
<evidence type="ECO:0000256" key="1">
    <source>
        <dbReference type="ARBA" id="ARBA00004843"/>
    </source>
</evidence>
<evidence type="ECO:0000256" key="2">
    <source>
        <dbReference type="ARBA" id="ARBA00006054"/>
    </source>
</evidence>
<evidence type="ECO:0000256" key="7">
    <source>
        <dbReference type="HAMAP-Rule" id="MF_00488"/>
    </source>
</evidence>
<comment type="similarity">
    <text evidence="2 7">Belongs to the LDH/MDH superfamily. LDH family.</text>
</comment>
<dbReference type="OrthoDB" id="9802969at2"/>
<dbReference type="InterPro" id="IPR036291">
    <property type="entry name" value="NAD(P)-bd_dom_sf"/>
</dbReference>
<feature type="binding site" evidence="7">
    <location>
        <position position="225"/>
    </location>
    <ligand>
        <name>substrate</name>
    </ligand>
</feature>
<feature type="binding site" evidence="7">
    <location>
        <begin position="152"/>
        <end position="155"/>
    </location>
    <ligand>
        <name>substrate</name>
    </ligand>
</feature>
<dbReference type="InterPro" id="IPR022383">
    <property type="entry name" value="Lactate/malate_DH_C"/>
</dbReference>
<dbReference type="EC" id="1.1.1.27" evidence="3 7"/>